<evidence type="ECO:0000313" key="15">
    <source>
        <dbReference type="Proteomes" id="UP000563906"/>
    </source>
</evidence>
<keyword evidence="7 10" id="KW-0472">Membrane</keyword>
<dbReference type="Gene3D" id="2.170.130.10">
    <property type="entry name" value="TonB-dependent receptor, plug domain"/>
    <property type="match status" value="1"/>
</dbReference>
<dbReference type="EMBL" id="JACGLS010000001">
    <property type="protein sequence ID" value="MBA6154921.1"/>
    <property type="molecule type" value="Genomic_DNA"/>
</dbReference>
<protein>
    <submittedName>
        <fullName evidence="14">TonB-dependent receptor</fullName>
    </submittedName>
</protein>
<keyword evidence="4 10" id="KW-0812">Transmembrane</keyword>
<dbReference type="GO" id="GO:0044718">
    <property type="term" value="P:siderophore transmembrane transport"/>
    <property type="evidence" value="ECO:0007669"/>
    <property type="project" value="TreeGrafter"/>
</dbReference>
<accession>A0A839AMB9</accession>
<proteinExistence type="inferred from homology"/>
<keyword evidence="8 14" id="KW-0675">Receptor</keyword>
<dbReference type="Gene3D" id="2.40.170.20">
    <property type="entry name" value="TonB-dependent receptor, beta-barrel domain"/>
    <property type="match status" value="1"/>
</dbReference>
<gene>
    <name evidence="14" type="ORF">H3Z83_00065</name>
</gene>
<dbReference type="Proteomes" id="UP000563906">
    <property type="component" value="Unassembled WGS sequence"/>
</dbReference>
<keyword evidence="3 10" id="KW-1134">Transmembrane beta strand</keyword>
<evidence type="ECO:0000256" key="10">
    <source>
        <dbReference type="PROSITE-ProRule" id="PRU01360"/>
    </source>
</evidence>
<dbReference type="PANTHER" id="PTHR30069:SF29">
    <property type="entry name" value="HEMOGLOBIN AND HEMOGLOBIN-HAPTOGLOBIN-BINDING PROTEIN 1-RELATED"/>
    <property type="match status" value="1"/>
</dbReference>
<evidence type="ECO:0000256" key="7">
    <source>
        <dbReference type="ARBA" id="ARBA00023136"/>
    </source>
</evidence>
<dbReference type="InterPro" id="IPR037066">
    <property type="entry name" value="Plug_dom_sf"/>
</dbReference>
<dbReference type="InterPro" id="IPR039426">
    <property type="entry name" value="TonB-dep_rcpt-like"/>
</dbReference>
<dbReference type="GO" id="GO:0015344">
    <property type="term" value="F:siderophore uptake transmembrane transporter activity"/>
    <property type="evidence" value="ECO:0007669"/>
    <property type="project" value="TreeGrafter"/>
</dbReference>
<evidence type="ECO:0000256" key="2">
    <source>
        <dbReference type="ARBA" id="ARBA00022448"/>
    </source>
</evidence>
<name>A0A839AMB9_9FLAO</name>
<feature type="domain" description="TonB-dependent receptor plug" evidence="13">
    <location>
        <begin position="45"/>
        <end position="154"/>
    </location>
</feature>
<evidence type="ECO:0000256" key="6">
    <source>
        <dbReference type="ARBA" id="ARBA00023077"/>
    </source>
</evidence>
<keyword evidence="5" id="KW-0732">Signal</keyword>
<keyword evidence="6 11" id="KW-0798">TonB box</keyword>
<evidence type="ECO:0000313" key="14">
    <source>
        <dbReference type="EMBL" id="MBA6154921.1"/>
    </source>
</evidence>
<evidence type="ECO:0000256" key="1">
    <source>
        <dbReference type="ARBA" id="ARBA00004571"/>
    </source>
</evidence>
<feature type="domain" description="TonB-dependent receptor-like beta-barrel" evidence="12">
    <location>
        <begin position="187"/>
        <end position="599"/>
    </location>
</feature>
<dbReference type="PROSITE" id="PS52016">
    <property type="entry name" value="TONB_DEPENDENT_REC_3"/>
    <property type="match status" value="1"/>
</dbReference>
<organism evidence="14 15">
    <name type="scientific">Tenacibaculum pelagium</name>
    <dbReference type="NCBI Taxonomy" id="2759527"/>
    <lineage>
        <taxon>Bacteria</taxon>
        <taxon>Pseudomonadati</taxon>
        <taxon>Bacteroidota</taxon>
        <taxon>Flavobacteriia</taxon>
        <taxon>Flavobacteriales</taxon>
        <taxon>Flavobacteriaceae</taxon>
        <taxon>Tenacibaculum</taxon>
    </lineage>
</organism>
<dbReference type="SUPFAM" id="SSF56935">
    <property type="entry name" value="Porins"/>
    <property type="match status" value="1"/>
</dbReference>
<evidence type="ECO:0000256" key="4">
    <source>
        <dbReference type="ARBA" id="ARBA00022692"/>
    </source>
</evidence>
<keyword evidence="15" id="KW-1185">Reference proteome</keyword>
<evidence type="ECO:0000256" key="9">
    <source>
        <dbReference type="ARBA" id="ARBA00023237"/>
    </source>
</evidence>
<dbReference type="InterPro" id="IPR012910">
    <property type="entry name" value="Plug_dom"/>
</dbReference>
<dbReference type="GO" id="GO:0009279">
    <property type="term" value="C:cell outer membrane"/>
    <property type="evidence" value="ECO:0007669"/>
    <property type="project" value="UniProtKB-SubCell"/>
</dbReference>
<evidence type="ECO:0000256" key="5">
    <source>
        <dbReference type="ARBA" id="ARBA00022729"/>
    </source>
</evidence>
<evidence type="ECO:0000256" key="11">
    <source>
        <dbReference type="RuleBase" id="RU003357"/>
    </source>
</evidence>
<dbReference type="Pfam" id="PF00593">
    <property type="entry name" value="TonB_dep_Rec_b-barrel"/>
    <property type="match status" value="1"/>
</dbReference>
<evidence type="ECO:0000256" key="8">
    <source>
        <dbReference type="ARBA" id="ARBA00023170"/>
    </source>
</evidence>
<keyword evidence="9 10" id="KW-0998">Cell outer membrane</keyword>
<dbReference type="AlphaFoldDB" id="A0A839AMB9"/>
<comment type="caution">
    <text evidence="14">The sequence shown here is derived from an EMBL/GenBank/DDBJ whole genome shotgun (WGS) entry which is preliminary data.</text>
</comment>
<dbReference type="PANTHER" id="PTHR30069">
    <property type="entry name" value="TONB-DEPENDENT OUTER MEMBRANE RECEPTOR"/>
    <property type="match status" value="1"/>
</dbReference>
<dbReference type="InterPro" id="IPR000531">
    <property type="entry name" value="Beta-barrel_TonB"/>
</dbReference>
<comment type="subcellular location">
    <subcellularLocation>
        <location evidence="1 10">Cell outer membrane</location>
        <topology evidence="1 10">Multi-pass membrane protein</topology>
    </subcellularLocation>
</comment>
<comment type="similarity">
    <text evidence="10 11">Belongs to the TonB-dependent receptor family.</text>
</comment>
<evidence type="ECO:0000259" key="13">
    <source>
        <dbReference type="Pfam" id="PF07715"/>
    </source>
</evidence>
<dbReference type="RefSeq" id="WP_182123442.1">
    <property type="nucleotide sequence ID" value="NZ_JACGLS010000001.1"/>
</dbReference>
<keyword evidence="2 10" id="KW-0813">Transport</keyword>
<dbReference type="Pfam" id="PF07715">
    <property type="entry name" value="Plug"/>
    <property type="match status" value="1"/>
</dbReference>
<sequence length="625" mass="70207">MKKQLLIVGAIAMSFASTKITAQEQEKNEELDEVVVTATKTKMSKKNIGKVVYKLTSKEIEERQGKTLTEILNEIPGIEINGSQSNRGQNNEVYIRGGRSHQAAILIDGVNVNNGSTISNNFDLRQLDLNQIESIEVLKGASSVLYGSGAATGVINIRLKKASRKEFSGTFTTSLGSNRSAEGTKFSGDELQANFNFNGTVGQVDYLIGLNSNSSSGLSAIESSNINSPNKEDKFYRQNALLRVGYKVDNNLKFGVQGSFNKFFYEYDDSFSVADADDFFDGQQKRALFFTDFKYNKGKLRVDAFYTKIDGAFDTAYGVYQSEGKEYGFDVFNNYKVLDQFSFIVGLAAQYQDMESGGIKFGSVSQHSYDPYVSVNYNSDFGLNVNAGVRANIHNEYGTNLIYNVNPSYNFEVLEDKNLKLFASYSTAFIAPSLYQIFNKRADVEILDPESNYTIEGGLEFEVLDNLNINTVYFYREETDKVAYDNTTFKYFTNNGTFNSKGFETQVNYSPLNKLNLSFDYVYTNYAGLLETLKLPKHKFGGRVNYHVLPTTYISANYRFTGEREGGSSALESYGLLDFFVNHKVLKDKITLFGNVTNLLNENYQEIPNYTTRGRNYNLGLKVQF</sequence>
<evidence type="ECO:0000259" key="12">
    <source>
        <dbReference type="Pfam" id="PF00593"/>
    </source>
</evidence>
<evidence type="ECO:0000256" key="3">
    <source>
        <dbReference type="ARBA" id="ARBA00022452"/>
    </source>
</evidence>
<reference evidence="14 15" key="1">
    <citation type="submission" date="2020-07" db="EMBL/GenBank/DDBJ databases">
        <title>Bacterium isolated from marine sediment.</title>
        <authorList>
            <person name="Shang D."/>
            <person name="Du Z.-J."/>
        </authorList>
    </citation>
    <scope>NUCLEOTIDE SEQUENCE [LARGE SCALE GENOMIC DNA]</scope>
    <source>
        <strain evidence="14 15">S7007</strain>
    </source>
</reference>
<dbReference type="InterPro" id="IPR036942">
    <property type="entry name" value="Beta-barrel_TonB_sf"/>
</dbReference>